<feature type="compositionally biased region" description="Low complexity" evidence="1">
    <location>
        <begin position="18"/>
        <end position="73"/>
    </location>
</feature>
<dbReference type="AlphaFoldDB" id="D2VM75"/>
<dbReference type="Proteomes" id="UP000006671">
    <property type="component" value="Unassembled WGS sequence"/>
</dbReference>
<dbReference type="InParanoid" id="D2VM75"/>
<dbReference type="EMBL" id="GG738882">
    <property type="protein sequence ID" value="EFC41939.1"/>
    <property type="molecule type" value="Genomic_DNA"/>
</dbReference>
<dbReference type="GeneID" id="8862633"/>
<protein>
    <submittedName>
        <fullName evidence="2">Predicted protein</fullName>
    </submittedName>
</protein>
<dbReference type="KEGG" id="ngr:NAEGRDRAFT_70036"/>
<feature type="compositionally biased region" description="Polar residues" evidence="1">
    <location>
        <begin position="1"/>
        <end position="10"/>
    </location>
</feature>
<feature type="region of interest" description="Disordered" evidence="1">
    <location>
        <begin position="1"/>
        <end position="83"/>
    </location>
</feature>
<organism evidence="3">
    <name type="scientific">Naegleria gruberi</name>
    <name type="common">Amoeba</name>
    <dbReference type="NCBI Taxonomy" id="5762"/>
    <lineage>
        <taxon>Eukaryota</taxon>
        <taxon>Discoba</taxon>
        <taxon>Heterolobosea</taxon>
        <taxon>Tetramitia</taxon>
        <taxon>Eutetramitia</taxon>
        <taxon>Vahlkampfiidae</taxon>
        <taxon>Naegleria</taxon>
    </lineage>
</organism>
<evidence type="ECO:0000313" key="2">
    <source>
        <dbReference type="EMBL" id="EFC41939.1"/>
    </source>
</evidence>
<dbReference type="OrthoDB" id="10568700at2759"/>
<keyword evidence="3" id="KW-1185">Reference proteome</keyword>
<gene>
    <name evidence="2" type="ORF">NAEGRDRAFT_70036</name>
</gene>
<evidence type="ECO:0000256" key="1">
    <source>
        <dbReference type="SAM" id="MobiDB-lite"/>
    </source>
</evidence>
<dbReference type="RefSeq" id="XP_002674683.1">
    <property type="nucleotide sequence ID" value="XM_002674637.1"/>
</dbReference>
<feature type="region of interest" description="Disordered" evidence="1">
    <location>
        <begin position="97"/>
        <end position="149"/>
    </location>
</feature>
<feature type="compositionally biased region" description="Acidic residues" evidence="1">
    <location>
        <begin position="132"/>
        <end position="143"/>
    </location>
</feature>
<accession>D2VM75</accession>
<feature type="compositionally biased region" description="Polar residues" evidence="1">
    <location>
        <begin position="103"/>
        <end position="125"/>
    </location>
</feature>
<dbReference type="VEuPathDB" id="AmoebaDB:NAEGRDRAFT_70036"/>
<evidence type="ECO:0000313" key="3">
    <source>
        <dbReference type="Proteomes" id="UP000006671"/>
    </source>
</evidence>
<proteinExistence type="predicted"/>
<reference evidence="2 3" key="1">
    <citation type="journal article" date="2010" name="Cell">
        <title>The genome of Naegleria gruberi illuminates early eukaryotic versatility.</title>
        <authorList>
            <person name="Fritz-Laylin L.K."/>
            <person name="Prochnik S.E."/>
            <person name="Ginger M.L."/>
            <person name="Dacks J.B."/>
            <person name="Carpenter M.L."/>
            <person name="Field M.C."/>
            <person name="Kuo A."/>
            <person name="Paredez A."/>
            <person name="Chapman J."/>
            <person name="Pham J."/>
            <person name="Shu S."/>
            <person name="Neupane R."/>
            <person name="Cipriano M."/>
            <person name="Mancuso J."/>
            <person name="Tu H."/>
            <person name="Salamov A."/>
            <person name="Lindquist E."/>
            <person name="Shapiro H."/>
            <person name="Lucas S."/>
            <person name="Grigoriev I.V."/>
            <person name="Cande W.Z."/>
            <person name="Fulton C."/>
            <person name="Rokhsar D.S."/>
            <person name="Dawson S.C."/>
        </authorList>
    </citation>
    <scope>NUCLEOTIDE SEQUENCE [LARGE SCALE GENOMIC DNA]</scope>
    <source>
        <strain evidence="2 3">NEG-M</strain>
    </source>
</reference>
<name>D2VM75_NAEGR</name>
<sequence>MNFNPYSNPNFVFANKQATTPSRTTPSSVTSPTSKTPVSSSTTITPTVSNSNSSTSTSTTTNTTTTAATPTSETNRRITTIPKLDASEVKNLTQEIEEELSSPKRSTINSNLINNSKPRPRSQSRLVNLDKDSDDDQDEEEEESKNQDQVRTILTVEVTVIKPSNNGWRVVSNSSLLSLYSSERKQALTSEVEIPTEMALWKESQKKKGFDLYLFLKLNENVQFQILKSVNDDSNKEISSSYLVVKYVDKRSEKIQFIGLIFSTVADLQSTYNLLQRCIVSVPTIPVSSAQTPSKSVSSAEELENSSSEKDSLKMAVYKKGLIDHIQNQILYHTKQMCYHELQKEELLKQLQKLENE</sequence>